<dbReference type="OrthoDB" id="676979at2759"/>
<keyword evidence="2" id="KW-0433">Leucine-rich repeat</keyword>
<keyword evidence="3" id="KW-0732">Signal</keyword>
<evidence type="ECO:0000256" key="4">
    <source>
        <dbReference type="ARBA" id="ARBA00022737"/>
    </source>
</evidence>
<dbReference type="FunFam" id="3.80.10.10:FF:000400">
    <property type="entry name" value="Nuclear pore complex protein NUP107"/>
    <property type="match status" value="1"/>
</dbReference>
<reference evidence="7" key="1">
    <citation type="journal article" date="2019" name="Gigascience">
        <title>De novo genome assembly of the endangered Acer yangbiense, a plant species with extremely small populations endemic to Yunnan Province, China.</title>
        <authorList>
            <person name="Yang J."/>
            <person name="Wariss H.M."/>
            <person name="Tao L."/>
            <person name="Zhang R."/>
            <person name="Yun Q."/>
            <person name="Hollingsworth P."/>
            <person name="Dao Z."/>
            <person name="Luo G."/>
            <person name="Guo H."/>
            <person name="Ma Y."/>
            <person name="Sun W."/>
        </authorList>
    </citation>
    <scope>NUCLEOTIDE SEQUENCE [LARGE SCALE GENOMIC DNA]</scope>
    <source>
        <strain evidence="7">cv. Malutang</strain>
    </source>
</reference>
<dbReference type="InterPro" id="IPR001611">
    <property type="entry name" value="Leu-rich_rpt"/>
</dbReference>
<dbReference type="InterPro" id="IPR052592">
    <property type="entry name" value="LRR-RLK"/>
</dbReference>
<dbReference type="Proteomes" id="UP000323000">
    <property type="component" value="Chromosome 9"/>
</dbReference>
<dbReference type="EMBL" id="VAHF01000009">
    <property type="protein sequence ID" value="TXG53912.1"/>
    <property type="molecule type" value="Genomic_DNA"/>
</dbReference>
<proteinExistence type="predicted"/>
<evidence type="ECO:0000313" key="6">
    <source>
        <dbReference type="EMBL" id="TXG53912.1"/>
    </source>
</evidence>
<gene>
    <name evidence="6" type="ORF">EZV62_019168</name>
</gene>
<sequence length="175" mass="19468">MLERQLTVVTTTLAVVEREAASKDRFIRKLKEELEGKDNAIACAMAKLELRVVEKFKRSHAYDATIMIVGLMQCGDVNGAKEVIYYFEVFNNNLSGTIPAQVGALSKLNHLDLGYNHFTGAIPPEIWNLRNLTRLFLDGNELTGHIPPTLGHLTKLETLYLSANRLTGPIPSTLC</sequence>
<evidence type="ECO:0000256" key="1">
    <source>
        <dbReference type="ARBA" id="ARBA00004370"/>
    </source>
</evidence>
<dbReference type="Pfam" id="PF13855">
    <property type="entry name" value="LRR_8"/>
    <property type="match status" value="1"/>
</dbReference>
<dbReference type="InterPro" id="IPR032675">
    <property type="entry name" value="LRR_dom_sf"/>
</dbReference>
<name>A0A5C7HBK2_9ROSI</name>
<accession>A0A5C7HBK2</accession>
<protein>
    <submittedName>
        <fullName evidence="6">Uncharacterized protein</fullName>
    </submittedName>
</protein>
<dbReference type="SUPFAM" id="SSF52058">
    <property type="entry name" value="L domain-like"/>
    <property type="match status" value="1"/>
</dbReference>
<dbReference type="AlphaFoldDB" id="A0A5C7HBK2"/>
<organism evidence="6 7">
    <name type="scientific">Acer yangbiense</name>
    <dbReference type="NCBI Taxonomy" id="1000413"/>
    <lineage>
        <taxon>Eukaryota</taxon>
        <taxon>Viridiplantae</taxon>
        <taxon>Streptophyta</taxon>
        <taxon>Embryophyta</taxon>
        <taxon>Tracheophyta</taxon>
        <taxon>Spermatophyta</taxon>
        <taxon>Magnoliopsida</taxon>
        <taxon>eudicotyledons</taxon>
        <taxon>Gunneridae</taxon>
        <taxon>Pentapetalae</taxon>
        <taxon>rosids</taxon>
        <taxon>malvids</taxon>
        <taxon>Sapindales</taxon>
        <taxon>Sapindaceae</taxon>
        <taxon>Hippocastanoideae</taxon>
        <taxon>Acereae</taxon>
        <taxon>Acer</taxon>
    </lineage>
</organism>
<dbReference type="Gene3D" id="3.80.10.10">
    <property type="entry name" value="Ribonuclease Inhibitor"/>
    <property type="match status" value="1"/>
</dbReference>
<dbReference type="GO" id="GO:0016020">
    <property type="term" value="C:membrane"/>
    <property type="evidence" value="ECO:0007669"/>
    <property type="project" value="UniProtKB-SubCell"/>
</dbReference>
<dbReference type="Pfam" id="PF00560">
    <property type="entry name" value="LRR_1"/>
    <property type="match status" value="1"/>
</dbReference>
<keyword evidence="4" id="KW-0677">Repeat</keyword>
<dbReference type="PANTHER" id="PTHR48054">
    <property type="entry name" value="RECEPTOR KINASE-LIKE PROTEIN XA21"/>
    <property type="match status" value="1"/>
</dbReference>
<evidence type="ECO:0000256" key="2">
    <source>
        <dbReference type="ARBA" id="ARBA00022614"/>
    </source>
</evidence>
<comment type="subcellular location">
    <subcellularLocation>
        <location evidence="1">Membrane</location>
    </subcellularLocation>
</comment>
<evidence type="ECO:0000256" key="3">
    <source>
        <dbReference type="ARBA" id="ARBA00022729"/>
    </source>
</evidence>
<dbReference type="PANTHER" id="PTHR48054:SF82">
    <property type="entry name" value="LRR RECEPTOR-LIKE SERINE_THREONINE-PROTEIN KINASE FLS2"/>
    <property type="match status" value="1"/>
</dbReference>
<evidence type="ECO:0000256" key="5">
    <source>
        <dbReference type="ARBA" id="ARBA00023136"/>
    </source>
</evidence>
<comment type="caution">
    <text evidence="6">The sequence shown here is derived from an EMBL/GenBank/DDBJ whole genome shotgun (WGS) entry which is preliminary data.</text>
</comment>
<evidence type="ECO:0000313" key="7">
    <source>
        <dbReference type="Proteomes" id="UP000323000"/>
    </source>
</evidence>
<keyword evidence="5" id="KW-0472">Membrane</keyword>
<keyword evidence="7" id="KW-1185">Reference proteome</keyword>